<proteinExistence type="predicted"/>
<dbReference type="Proteomes" id="UP000635384">
    <property type="component" value="Unassembled WGS sequence"/>
</dbReference>
<dbReference type="InterPro" id="IPR018691">
    <property type="entry name" value="DUF2188"/>
</dbReference>
<evidence type="ECO:0000256" key="1">
    <source>
        <dbReference type="SAM" id="MobiDB-lite"/>
    </source>
</evidence>
<gene>
    <name evidence="2" type="ORF">IB285_11815</name>
</gene>
<keyword evidence="3" id="KW-1185">Reference proteome</keyword>
<feature type="compositionally biased region" description="Basic and acidic residues" evidence="1">
    <location>
        <begin position="38"/>
        <end position="48"/>
    </location>
</feature>
<evidence type="ECO:0000313" key="3">
    <source>
        <dbReference type="Proteomes" id="UP000635384"/>
    </source>
</evidence>
<feature type="region of interest" description="Disordered" evidence="1">
    <location>
        <begin position="1"/>
        <end position="75"/>
    </location>
</feature>
<dbReference type="RefSeq" id="WP_190788356.1">
    <property type="nucleotide sequence ID" value="NZ_JACXLC010000001.1"/>
</dbReference>
<dbReference type="EMBL" id="JACXLC010000001">
    <property type="protein sequence ID" value="MBD2842938.1"/>
    <property type="molecule type" value="Genomic_DNA"/>
</dbReference>
<comment type="caution">
    <text evidence="2">The sequence shown here is derived from an EMBL/GenBank/DDBJ whole genome shotgun (WGS) entry which is preliminary data.</text>
</comment>
<organism evidence="2 3">
    <name type="scientific">Erythrobacter rubeus</name>
    <dbReference type="NCBI Taxonomy" id="2760803"/>
    <lineage>
        <taxon>Bacteria</taxon>
        <taxon>Pseudomonadati</taxon>
        <taxon>Pseudomonadota</taxon>
        <taxon>Alphaproteobacteria</taxon>
        <taxon>Sphingomonadales</taxon>
        <taxon>Erythrobacteraceae</taxon>
        <taxon>Erythrobacter/Porphyrobacter group</taxon>
        <taxon>Erythrobacter</taxon>
    </lineage>
</organism>
<protein>
    <submittedName>
        <fullName evidence="2">DUF2188 domain-containing protein</fullName>
    </submittedName>
</protein>
<sequence>MSNGKDYWTAPHKDGWQVKREGASRATSVHKTQAEAWAETKSRARDAQSEAYLQNQEGRIRERNTYGNDPRKTKG</sequence>
<name>A0ABR8KUQ2_9SPHN</name>
<reference evidence="2 3" key="1">
    <citation type="submission" date="2020-09" db="EMBL/GenBank/DDBJ databases">
        <authorList>
            <person name="Yoon J.-W."/>
        </authorList>
    </citation>
    <scope>NUCLEOTIDE SEQUENCE [LARGE SCALE GENOMIC DNA]</scope>
    <source>
        <strain evidence="2 3">KMU-140</strain>
    </source>
</reference>
<dbReference type="Pfam" id="PF09954">
    <property type="entry name" value="DUF2188"/>
    <property type="match status" value="1"/>
</dbReference>
<feature type="compositionally biased region" description="Basic and acidic residues" evidence="1">
    <location>
        <begin position="58"/>
        <end position="75"/>
    </location>
</feature>
<evidence type="ECO:0000313" key="2">
    <source>
        <dbReference type="EMBL" id="MBD2842938.1"/>
    </source>
</evidence>
<feature type="compositionally biased region" description="Basic and acidic residues" evidence="1">
    <location>
        <begin position="11"/>
        <end position="23"/>
    </location>
</feature>
<accession>A0ABR8KUQ2</accession>